<dbReference type="EMBL" id="UOEK01000117">
    <property type="protein sequence ID" value="VAV97346.1"/>
    <property type="molecule type" value="Genomic_DNA"/>
</dbReference>
<feature type="compositionally biased region" description="Low complexity" evidence="1">
    <location>
        <begin position="31"/>
        <end position="42"/>
    </location>
</feature>
<proteinExistence type="predicted"/>
<evidence type="ECO:0000313" key="2">
    <source>
        <dbReference type="EMBL" id="VAV97346.1"/>
    </source>
</evidence>
<protein>
    <submittedName>
        <fullName evidence="2">Uncharacterized protein</fullName>
    </submittedName>
</protein>
<dbReference type="AlphaFoldDB" id="A0A3B0S8Z7"/>
<sequence>MNTLSRYRTGLPIMVLAVTLIAAACSGGADTSASTTPTVAPSNDAQTSAPVASDAPAIPASALDPAVLERTRSVDEVTTADGGQVMVAIECDAQTGDDLLHAGAMGLTEGIYTGTVDPPIGGSVKFQVGSDGTGFQARQATLDEATYTVTFADIDGGIELTLAGCTS</sequence>
<reference evidence="2" key="1">
    <citation type="submission" date="2018-06" db="EMBL/GenBank/DDBJ databases">
        <authorList>
            <person name="Zhirakovskaya E."/>
        </authorList>
    </citation>
    <scope>NUCLEOTIDE SEQUENCE</scope>
</reference>
<evidence type="ECO:0000256" key="1">
    <source>
        <dbReference type="SAM" id="MobiDB-lite"/>
    </source>
</evidence>
<feature type="region of interest" description="Disordered" evidence="1">
    <location>
        <begin position="31"/>
        <end position="53"/>
    </location>
</feature>
<gene>
    <name evidence="2" type="ORF">MNBD_ACTINO02-1358</name>
</gene>
<dbReference type="PROSITE" id="PS51257">
    <property type="entry name" value="PROKAR_LIPOPROTEIN"/>
    <property type="match status" value="1"/>
</dbReference>
<organism evidence="2">
    <name type="scientific">hydrothermal vent metagenome</name>
    <dbReference type="NCBI Taxonomy" id="652676"/>
    <lineage>
        <taxon>unclassified sequences</taxon>
        <taxon>metagenomes</taxon>
        <taxon>ecological metagenomes</taxon>
    </lineage>
</organism>
<accession>A0A3B0S8Z7</accession>
<name>A0A3B0S8Z7_9ZZZZ</name>